<name>J9G9S2_9ZZZZ</name>
<proteinExistence type="predicted"/>
<keyword evidence="2 4" id="KW-0808">Transferase</keyword>
<evidence type="ECO:0000256" key="1">
    <source>
        <dbReference type="ARBA" id="ARBA00001933"/>
    </source>
</evidence>
<evidence type="ECO:0000313" key="4">
    <source>
        <dbReference type="EMBL" id="EJW96194.1"/>
    </source>
</evidence>
<reference evidence="4" key="1">
    <citation type="journal article" date="2012" name="PLoS ONE">
        <title>Gene sets for utilization of primary and secondary nutrition supplies in the distal gut of endangered iberian lynx.</title>
        <authorList>
            <person name="Alcaide M."/>
            <person name="Messina E."/>
            <person name="Richter M."/>
            <person name="Bargiela R."/>
            <person name="Peplies J."/>
            <person name="Huws S.A."/>
            <person name="Newbold C.J."/>
            <person name="Golyshin P.N."/>
            <person name="Simon M.A."/>
            <person name="Lopez G."/>
            <person name="Yakimov M.M."/>
            <person name="Ferrer M."/>
        </authorList>
    </citation>
    <scope>NUCLEOTIDE SEQUENCE</scope>
</reference>
<sequence>ELLKFTSPGFVYSVGMSPVLAAASRKAIEIMLAEPERVKKLQTVSHEFVRYAKEKGLNTGTAQGYAVVPIILGSSLLAGKLAARLFERKVNVMPIIYPVVEEGAARLRFFLSAAHETDHIHRAIDMVCEELVKAKDDVARMTASS</sequence>
<comment type="caution">
    <text evidence="4">The sequence shown here is derived from an EMBL/GenBank/DDBJ whole genome shotgun (WGS) entry which is preliminary data.</text>
</comment>
<organism evidence="4">
    <name type="scientific">gut metagenome</name>
    <dbReference type="NCBI Taxonomy" id="749906"/>
    <lineage>
        <taxon>unclassified sequences</taxon>
        <taxon>metagenomes</taxon>
        <taxon>organismal metagenomes</taxon>
    </lineage>
</organism>
<dbReference type="Pfam" id="PF00155">
    <property type="entry name" value="Aminotran_1_2"/>
    <property type="match status" value="1"/>
</dbReference>
<gene>
    <name evidence="4" type="ORF">EVA_15698</name>
</gene>
<dbReference type="InterPro" id="IPR050087">
    <property type="entry name" value="AON_synthase_class-II"/>
</dbReference>
<comment type="cofactor">
    <cofactor evidence="1">
        <name>pyridoxal 5'-phosphate</name>
        <dbReference type="ChEBI" id="CHEBI:597326"/>
    </cofactor>
</comment>
<dbReference type="GO" id="GO:0016740">
    <property type="term" value="F:transferase activity"/>
    <property type="evidence" value="ECO:0007669"/>
    <property type="project" value="UniProtKB-KW"/>
</dbReference>
<dbReference type="InterPro" id="IPR015424">
    <property type="entry name" value="PyrdxlP-dep_Trfase"/>
</dbReference>
<evidence type="ECO:0000256" key="2">
    <source>
        <dbReference type="ARBA" id="ARBA00022679"/>
    </source>
</evidence>
<dbReference type="EMBL" id="AMCI01005409">
    <property type="protein sequence ID" value="EJW96194.1"/>
    <property type="molecule type" value="Genomic_DNA"/>
</dbReference>
<accession>J9G9S2</accession>
<dbReference type="GO" id="GO:0030170">
    <property type="term" value="F:pyridoxal phosphate binding"/>
    <property type="evidence" value="ECO:0007669"/>
    <property type="project" value="InterPro"/>
</dbReference>
<feature type="non-terminal residue" evidence="4">
    <location>
        <position position="1"/>
    </location>
</feature>
<dbReference type="Gene3D" id="3.90.1150.10">
    <property type="entry name" value="Aspartate Aminotransferase, domain 1"/>
    <property type="match status" value="1"/>
</dbReference>
<feature type="domain" description="Aminotransferase class I/classII large" evidence="3">
    <location>
        <begin position="4"/>
        <end position="125"/>
    </location>
</feature>
<protein>
    <submittedName>
        <fullName evidence="4">Glycine C-acetyltransferase</fullName>
    </submittedName>
</protein>
<dbReference type="AlphaFoldDB" id="J9G9S2"/>
<dbReference type="SUPFAM" id="SSF53383">
    <property type="entry name" value="PLP-dependent transferases"/>
    <property type="match status" value="1"/>
</dbReference>
<dbReference type="InterPro" id="IPR004839">
    <property type="entry name" value="Aminotransferase_I/II_large"/>
</dbReference>
<evidence type="ECO:0000259" key="3">
    <source>
        <dbReference type="Pfam" id="PF00155"/>
    </source>
</evidence>
<dbReference type="InterPro" id="IPR015422">
    <property type="entry name" value="PyrdxlP-dep_Trfase_small"/>
</dbReference>
<dbReference type="PANTHER" id="PTHR13693">
    <property type="entry name" value="CLASS II AMINOTRANSFERASE/8-AMINO-7-OXONONANOATE SYNTHASE"/>
    <property type="match status" value="1"/>
</dbReference>